<proteinExistence type="predicted"/>
<dbReference type="PROSITE" id="PS51257">
    <property type="entry name" value="PROKAR_LIPOPROTEIN"/>
    <property type="match status" value="1"/>
</dbReference>
<dbReference type="EMBL" id="AYYI01000030">
    <property type="protein sequence ID" value="KRM98612.1"/>
    <property type="molecule type" value="Genomic_DNA"/>
</dbReference>
<dbReference type="OrthoDB" id="2262426at2"/>
<evidence type="ECO:0000313" key="4">
    <source>
        <dbReference type="Proteomes" id="UP000051638"/>
    </source>
</evidence>
<organism evidence="3 4">
    <name type="scientific">Loigolactobacillus rennini DSM 20253</name>
    <dbReference type="NCBI Taxonomy" id="1423796"/>
    <lineage>
        <taxon>Bacteria</taxon>
        <taxon>Bacillati</taxon>
        <taxon>Bacillota</taxon>
        <taxon>Bacilli</taxon>
        <taxon>Lactobacillales</taxon>
        <taxon>Lactobacillaceae</taxon>
        <taxon>Loigolactobacillus</taxon>
    </lineage>
</organism>
<evidence type="ECO:0000256" key="1">
    <source>
        <dbReference type="SAM" id="MobiDB-lite"/>
    </source>
</evidence>
<comment type="caution">
    <text evidence="3">The sequence shown here is derived from an EMBL/GenBank/DDBJ whole genome shotgun (WGS) entry which is preliminary data.</text>
</comment>
<protein>
    <recommendedName>
        <fullName evidence="5">Lipoprotein</fullName>
    </recommendedName>
</protein>
<feature type="compositionally biased region" description="Low complexity" evidence="1">
    <location>
        <begin position="20"/>
        <end position="60"/>
    </location>
</feature>
<gene>
    <name evidence="3" type="ORF">FC24_GL001206</name>
</gene>
<dbReference type="RefSeq" id="WP_057873776.1">
    <property type="nucleotide sequence ID" value="NZ_AYYI01000030.1"/>
</dbReference>
<feature type="region of interest" description="Disordered" evidence="1">
    <location>
        <begin position="20"/>
        <end position="101"/>
    </location>
</feature>
<sequence length="192" mass="20633">MKKVFSVLLVSVATLTLAGCQSNNSSKTQQSTKQETSQVSKNAQSKQASSNTSKKTAAAESSDKTTSDASSSKQTSSTSDSATSQSQTQQQTSNQTTANAQNLTSQQVQNWVARYLDGNYQTGDLTYTMNKDQNGELLIQVKENHQSTNMQNQGADPNTSPTIGWFKVNSQGQLLKSPDAGASWNVVSNSYQ</sequence>
<evidence type="ECO:0000313" key="3">
    <source>
        <dbReference type="EMBL" id="KRM98612.1"/>
    </source>
</evidence>
<feature type="chain" id="PRO_5039649346" description="Lipoprotein" evidence="2">
    <location>
        <begin position="19"/>
        <end position="192"/>
    </location>
</feature>
<evidence type="ECO:0008006" key="5">
    <source>
        <dbReference type="Google" id="ProtNLM"/>
    </source>
</evidence>
<dbReference type="PATRIC" id="fig|1423796.3.peg.1231"/>
<feature type="signal peptide" evidence="2">
    <location>
        <begin position="1"/>
        <end position="18"/>
    </location>
</feature>
<accession>A0A0R2D9N1</accession>
<reference evidence="3 4" key="1">
    <citation type="journal article" date="2015" name="Genome Announc.">
        <title>Expanding the biotechnology potential of lactobacilli through comparative genomics of 213 strains and associated genera.</title>
        <authorList>
            <person name="Sun Z."/>
            <person name="Harris H.M."/>
            <person name="McCann A."/>
            <person name="Guo C."/>
            <person name="Argimon S."/>
            <person name="Zhang W."/>
            <person name="Yang X."/>
            <person name="Jeffery I.B."/>
            <person name="Cooney J.C."/>
            <person name="Kagawa T.F."/>
            <person name="Liu W."/>
            <person name="Song Y."/>
            <person name="Salvetti E."/>
            <person name="Wrobel A."/>
            <person name="Rasinkangas P."/>
            <person name="Parkhill J."/>
            <person name="Rea M.C."/>
            <person name="O'Sullivan O."/>
            <person name="Ritari J."/>
            <person name="Douillard F.P."/>
            <person name="Paul Ross R."/>
            <person name="Yang R."/>
            <person name="Briner A.E."/>
            <person name="Felis G.E."/>
            <person name="de Vos W.M."/>
            <person name="Barrangou R."/>
            <person name="Klaenhammer T.R."/>
            <person name="Caufield P.W."/>
            <person name="Cui Y."/>
            <person name="Zhang H."/>
            <person name="O'Toole P.W."/>
        </authorList>
    </citation>
    <scope>NUCLEOTIDE SEQUENCE [LARGE SCALE GENOMIC DNA]</scope>
    <source>
        <strain evidence="3 4">DSM 20253</strain>
    </source>
</reference>
<keyword evidence="4" id="KW-1185">Reference proteome</keyword>
<keyword evidence="2" id="KW-0732">Signal</keyword>
<evidence type="ECO:0000256" key="2">
    <source>
        <dbReference type="SAM" id="SignalP"/>
    </source>
</evidence>
<dbReference type="Proteomes" id="UP000051638">
    <property type="component" value="Unassembled WGS sequence"/>
</dbReference>
<dbReference type="STRING" id="1423796.FC24_GL001206"/>
<dbReference type="AlphaFoldDB" id="A0A0R2D9N1"/>
<feature type="compositionally biased region" description="Low complexity" evidence="1">
    <location>
        <begin position="67"/>
        <end position="101"/>
    </location>
</feature>
<name>A0A0R2D9N1_9LACO</name>